<dbReference type="eggNOG" id="arCOG04414">
    <property type="taxonomic scope" value="Archaea"/>
</dbReference>
<organism evidence="1 2">
    <name type="scientific">Pyrobaculum calidifontis (strain DSM 21063 / JCM 11548 / VA1)</name>
    <dbReference type="NCBI Taxonomy" id="410359"/>
    <lineage>
        <taxon>Archaea</taxon>
        <taxon>Thermoproteota</taxon>
        <taxon>Thermoprotei</taxon>
        <taxon>Thermoproteales</taxon>
        <taxon>Thermoproteaceae</taxon>
        <taxon>Pyrobaculum</taxon>
    </lineage>
</organism>
<reference evidence="1" key="1">
    <citation type="submission" date="2007-02" db="EMBL/GenBank/DDBJ databases">
        <title>Complete sequence of Pyrobaculum calidifontis JCM 11548.</title>
        <authorList>
            <consortium name="US DOE Joint Genome Institute"/>
            <person name="Copeland A."/>
            <person name="Lucas S."/>
            <person name="Lapidus A."/>
            <person name="Barry K."/>
            <person name="Glavina del Rio T."/>
            <person name="Dalin E."/>
            <person name="Tice H."/>
            <person name="Pitluck S."/>
            <person name="Chain P."/>
            <person name="Malfatti S."/>
            <person name="Shin M."/>
            <person name="Vergez L."/>
            <person name="Schmutz J."/>
            <person name="Larimer F."/>
            <person name="Land M."/>
            <person name="Hauser L."/>
            <person name="Kyrpides N."/>
            <person name="Mikhailova N."/>
            <person name="Cozen A.E."/>
            <person name="Fitz-Gibbon S.T."/>
            <person name="House C.H."/>
            <person name="Saltikov C."/>
            <person name="Lowe T.M."/>
            <person name="Richardson P."/>
        </authorList>
    </citation>
    <scope>NUCLEOTIDE SEQUENCE [LARGE SCALE GENOMIC DNA]</scope>
    <source>
        <strain evidence="1">JCM 11548</strain>
    </source>
</reference>
<name>A3MUM9_PYRCJ</name>
<dbReference type="RefSeq" id="WP_011849604.1">
    <property type="nucleotide sequence ID" value="NC_009073.1"/>
</dbReference>
<dbReference type="AlphaFoldDB" id="A3MUM9"/>
<evidence type="ECO:0000313" key="2">
    <source>
        <dbReference type="Proteomes" id="UP000001431"/>
    </source>
</evidence>
<dbReference type="HOGENOM" id="CLU_196479_0_0_2"/>
<dbReference type="EMBL" id="CP000561">
    <property type="protein sequence ID" value="ABO08346.1"/>
    <property type="molecule type" value="Genomic_DNA"/>
</dbReference>
<dbReference type="KEGG" id="pcl:Pcal_0921"/>
<evidence type="ECO:0000313" key="1">
    <source>
        <dbReference type="EMBL" id="ABO08346.1"/>
    </source>
</evidence>
<accession>A3MUM9</accession>
<proteinExistence type="predicted"/>
<dbReference type="OrthoDB" id="28438at2157"/>
<keyword evidence="2" id="KW-1185">Reference proteome</keyword>
<sequence length="79" mass="8915">MYKLVVEVDNWDLALAVFKTLEKEVRFRRGELHLEVGKIVATAADAASLRSLLHTVFRSIYVVATVEEIAARQQPPTHP</sequence>
<dbReference type="Proteomes" id="UP000001431">
    <property type="component" value="Chromosome"/>
</dbReference>
<dbReference type="GeneID" id="4908278"/>
<protein>
    <submittedName>
        <fullName evidence="1">Uncharacterized protein</fullName>
    </submittedName>
</protein>
<dbReference type="STRING" id="410359.Pcal_0921"/>
<gene>
    <name evidence="1" type="ordered locus">Pcal_0921</name>
</gene>